<dbReference type="Proteomes" id="UP000478052">
    <property type="component" value="Unassembled WGS sequence"/>
</dbReference>
<name>A0A6G0VJQ2_APHCR</name>
<protein>
    <submittedName>
        <fullName evidence="1">Uncharacterized protein</fullName>
    </submittedName>
</protein>
<gene>
    <name evidence="1" type="ORF">FWK35_00038466</name>
</gene>
<organism evidence="1 2">
    <name type="scientific">Aphis craccivora</name>
    <name type="common">Cowpea aphid</name>
    <dbReference type="NCBI Taxonomy" id="307492"/>
    <lineage>
        <taxon>Eukaryota</taxon>
        <taxon>Metazoa</taxon>
        <taxon>Ecdysozoa</taxon>
        <taxon>Arthropoda</taxon>
        <taxon>Hexapoda</taxon>
        <taxon>Insecta</taxon>
        <taxon>Pterygota</taxon>
        <taxon>Neoptera</taxon>
        <taxon>Paraneoptera</taxon>
        <taxon>Hemiptera</taxon>
        <taxon>Sternorrhyncha</taxon>
        <taxon>Aphidomorpha</taxon>
        <taxon>Aphidoidea</taxon>
        <taxon>Aphididae</taxon>
        <taxon>Aphidini</taxon>
        <taxon>Aphis</taxon>
        <taxon>Aphis</taxon>
    </lineage>
</organism>
<feature type="non-terminal residue" evidence="1">
    <location>
        <position position="1"/>
    </location>
</feature>
<sequence>TKQQQERLSELAILATEAK</sequence>
<accession>A0A6G0VJQ2</accession>
<feature type="non-terminal residue" evidence="1">
    <location>
        <position position="19"/>
    </location>
</feature>
<proteinExistence type="predicted"/>
<evidence type="ECO:0000313" key="1">
    <source>
        <dbReference type="EMBL" id="KAF0691138.1"/>
    </source>
</evidence>
<keyword evidence="2" id="KW-1185">Reference proteome</keyword>
<comment type="caution">
    <text evidence="1">The sequence shown here is derived from an EMBL/GenBank/DDBJ whole genome shotgun (WGS) entry which is preliminary data.</text>
</comment>
<evidence type="ECO:0000313" key="2">
    <source>
        <dbReference type="Proteomes" id="UP000478052"/>
    </source>
</evidence>
<reference evidence="1 2" key="1">
    <citation type="submission" date="2019-08" db="EMBL/GenBank/DDBJ databases">
        <title>Whole genome of Aphis craccivora.</title>
        <authorList>
            <person name="Voronova N.V."/>
            <person name="Shulinski R.S."/>
            <person name="Bandarenka Y.V."/>
            <person name="Zhorov D.G."/>
            <person name="Warner D."/>
        </authorList>
    </citation>
    <scope>NUCLEOTIDE SEQUENCE [LARGE SCALE GENOMIC DNA]</scope>
    <source>
        <strain evidence="1">180601</strain>
        <tissue evidence="1">Whole Body</tissue>
    </source>
</reference>
<dbReference type="AlphaFoldDB" id="A0A6G0VJQ2"/>
<dbReference type="EMBL" id="VUJU01016040">
    <property type="protein sequence ID" value="KAF0691138.1"/>
    <property type="molecule type" value="Genomic_DNA"/>
</dbReference>